<evidence type="ECO:0000256" key="10">
    <source>
        <dbReference type="PROSITE-ProRule" id="PRU01360"/>
    </source>
</evidence>
<organism evidence="14 15">
    <name type="scientific">Chitinophaga agrisoli</name>
    <dbReference type="NCBI Taxonomy" id="2607653"/>
    <lineage>
        <taxon>Bacteria</taxon>
        <taxon>Pseudomonadati</taxon>
        <taxon>Bacteroidota</taxon>
        <taxon>Chitinophagia</taxon>
        <taxon>Chitinophagales</taxon>
        <taxon>Chitinophagaceae</taxon>
        <taxon>Chitinophaga</taxon>
    </lineage>
</organism>
<dbReference type="AlphaFoldDB" id="A0A5B2VP97"/>
<accession>A0A5B2VP97</accession>
<evidence type="ECO:0000256" key="12">
    <source>
        <dbReference type="SAM" id="SignalP"/>
    </source>
</evidence>
<evidence type="ECO:0000256" key="6">
    <source>
        <dbReference type="ARBA" id="ARBA00023004"/>
    </source>
</evidence>
<keyword evidence="14" id="KW-0675">Receptor</keyword>
<gene>
    <name evidence="14" type="ORF">F0L74_27580</name>
</gene>
<evidence type="ECO:0000313" key="14">
    <source>
        <dbReference type="EMBL" id="KAA2240961.1"/>
    </source>
</evidence>
<dbReference type="PROSITE" id="PS52016">
    <property type="entry name" value="TONB_DEPENDENT_REC_3"/>
    <property type="match status" value="1"/>
</dbReference>
<reference evidence="14 15" key="2">
    <citation type="submission" date="2019-09" db="EMBL/GenBank/DDBJ databases">
        <authorList>
            <person name="Jin C."/>
        </authorList>
    </citation>
    <scope>NUCLEOTIDE SEQUENCE [LARGE SCALE GENOMIC DNA]</scope>
    <source>
        <strain evidence="14 15">BN140078</strain>
    </source>
</reference>
<dbReference type="SMART" id="SM00965">
    <property type="entry name" value="STN"/>
    <property type="match status" value="1"/>
</dbReference>
<feature type="domain" description="Secretin/TonB short N-terminal" evidence="13">
    <location>
        <begin position="47"/>
        <end position="98"/>
    </location>
</feature>
<evidence type="ECO:0000256" key="9">
    <source>
        <dbReference type="ARBA" id="ARBA00023237"/>
    </source>
</evidence>
<feature type="chain" id="PRO_5023151324" evidence="12">
    <location>
        <begin position="18"/>
        <end position="1057"/>
    </location>
</feature>
<dbReference type="InterPro" id="IPR036942">
    <property type="entry name" value="Beta-barrel_TonB_sf"/>
</dbReference>
<evidence type="ECO:0000259" key="13">
    <source>
        <dbReference type="SMART" id="SM00965"/>
    </source>
</evidence>
<dbReference type="Gene3D" id="3.55.50.30">
    <property type="match status" value="1"/>
</dbReference>
<keyword evidence="5 10" id="KW-0812">Transmembrane</keyword>
<evidence type="ECO:0000256" key="3">
    <source>
        <dbReference type="ARBA" id="ARBA00022452"/>
    </source>
</evidence>
<dbReference type="InterPro" id="IPR039426">
    <property type="entry name" value="TonB-dep_rcpt-like"/>
</dbReference>
<dbReference type="Gene3D" id="2.60.40.1120">
    <property type="entry name" value="Carboxypeptidase-like, regulatory domain"/>
    <property type="match status" value="1"/>
</dbReference>
<dbReference type="GO" id="GO:0009279">
    <property type="term" value="C:cell outer membrane"/>
    <property type="evidence" value="ECO:0007669"/>
    <property type="project" value="UniProtKB-SubCell"/>
</dbReference>
<keyword evidence="8 10" id="KW-0472">Membrane</keyword>
<evidence type="ECO:0000256" key="11">
    <source>
        <dbReference type="RuleBase" id="RU003357"/>
    </source>
</evidence>
<dbReference type="InterPro" id="IPR012910">
    <property type="entry name" value="Plug_dom"/>
</dbReference>
<evidence type="ECO:0000256" key="1">
    <source>
        <dbReference type="ARBA" id="ARBA00004571"/>
    </source>
</evidence>
<evidence type="ECO:0000256" key="7">
    <source>
        <dbReference type="ARBA" id="ARBA00023077"/>
    </source>
</evidence>
<comment type="caution">
    <text evidence="14">The sequence shown here is derived from an EMBL/GenBank/DDBJ whole genome shotgun (WGS) entry which is preliminary data.</text>
</comment>
<dbReference type="Gene3D" id="2.40.170.20">
    <property type="entry name" value="TonB-dependent receptor, beta-barrel domain"/>
    <property type="match status" value="1"/>
</dbReference>
<keyword evidence="4" id="KW-0410">Iron transport</keyword>
<dbReference type="InterPro" id="IPR008969">
    <property type="entry name" value="CarboxyPept-like_regulatory"/>
</dbReference>
<dbReference type="Proteomes" id="UP000324611">
    <property type="component" value="Unassembled WGS sequence"/>
</dbReference>
<evidence type="ECO:0000256" key="5">
    <source>
        <dbReference type="ARBA" id="ARBA00022692"/>
    </source>
</evidence>
<evidence type="ECO:0000313" key="15">
    <source>
        <dbReference type="Proteomes" id="UP000324611"/>
    </source>
</evidence>
<dbReference type="GO" id="GO:0006826">
    <property type="term" value="P:iron ion transport"/>
    <property type="evidence" value="ECO:0007669"/>
    <property type="project" value="UniProtKB-KW"/>
</dbReference>
<dbReference type="Gene3D" id="2.170.130.10">
    <property type="entry name" value="TonB-dependent receptor, plug domain"/>
    <property type="match status" value="1"/>
</dbReference>
<feature type="signal peptide" evidence="12">
    <location>
        <begin position="1"/>
        <end position="17"/>
    </location>
</feature>
<dbReference type="InterPro" id="IPR023996">
    <property type="entry name" value="TonB-dep_OMP_SusC/RagA"/>
</dbReference>
<dbReference type="SUPFAM" id="SSF49464">
    <property type="entry name" value="Carboxypeptidase regulatory domain-like"/>
    <property type="match status" value="1"/>
</dbReference>
<dbReference type="NCBIfam" id="TIGR04056">
    <property type="entry name" value="OMP_RagA_SusC"/>
    <property type="match status" value="1"/>
</dbReference>
<dbReference type="Pfam" id="PF13715">
    <property type="entry name" value="CarbopepD_reg_2"/>
    <property type="match status" value="1"/>
</dbReference>
<dbReference type="EMBL" id="VUOC01000004">
    <property type="protein sequence ID" value="KAA2240961.1"/>
    <property type="molecule type" value="Genomic_DNA"/>
</dbReference>
<evidence type="ECO:0000256" key="4">
    <source>
        <dbReference type="ARBA" id="ARBA00022496"/>
    </source>
</evidence>
<name>A0A5B2VP97_9BACT</name>
<comment type="subcellular location">
    <subcellularLocation>
        <location evidence="1 10">Cell outer membrane</location>
        <topology evidence="1 10">Multi-pass membrane protein</topology>
    </subcellularLocation>
</comment>
<dbReference type="InterPro" id="IPR000531">
    <property type="entry name" value="Beta-barrel_TonB"/>
</dbReference>
<dbReference type="Pfam" id="PF07715">
    <property type="entry name" value="Plug"/>
    <property type="match status" value="1"/>
</dbReference>
<dbReference type="NCBIfam" id="TIGR04057">
    <property type="entry name" value="SusC_RagA_signa"/>
    <property type="match status" value="1"/>
</dbReference>
<dbReference type="SUPFAM" id="SSF56935">
    <property type="entry name" value="Porins"/>
    <property type="match status" value="1"/>
</dbReference>
<protein>
    <submittedName>
        <fullName evidence="14">TonB-dependent receptor</fullName>
    </submittedName>
</protein>
<reference evidence="14 15" key="1">
    <citation type="submission" date="2019-09" db="EMBL/GenBank/DDBJ databases">
        <title>Chitinophaga ginsengihumi sp. nov., isolated from soil of ginseng rhizosphere.</title>
        <authorList>
            <person name="Lee J."/>
        </authorList>
    </citation>
    <scope>NUCLEOTIDE SEQUENCE [LARGE SCALE GENOMIC DNA]</scope>
    <source>
        <strain evidence="14 15">BN140078</strain>
    </source>
</reference>
<keyword evidence="4" id="KW-0406">Ion transport</keyword>
<keyword evidence="3 10" id="KW-1134">Transmembrane beta strand</keyword>
<dbReference type="InterPro" id="IPR023997">
    <property type="entry name" value="TonB-dep_OMP_SusC/RagA_CS"/>
</dbReference>
<evidence type="ECO:0000256" key="2">
    <source>
        <dbReference type="ARBA" id="ARBA00022448"/>
    </source>
</evidence>
<evidence type="ECO:0000256" key="8">
    <source>
        <dbReference type="ARBA" id="ARBA00023136"/>
    </source>
</evidence>
<dbReference type="InterPro" id="IPR011662">
    <property type="entry name" value="Secretin/TonB_short_N"/>
</dbReference>
<keyword evidence="15" id="KW-1185">Reference proteome</keyword>
<dbReference type="Pfam" id="PF00593">
    <property type="entry name" value="TonB_dep_Rec_b-barrel"/>
    <property type="match status" value="1"/>
</dbReference>
<dbReference type="InterPro" id="IPR037066">
    <property type="entry name" value="Plug_dom_sf"/>
</dbReference>
<keyword evidence="7 11" id="KW-0798">TonB box</keyword>
<comment type="similarity">
    <text evidence="10 11">Belongs to the TonB-dependent receptor family.</text>
</comment>
<keyword evidence="12" id="KW-0732">Signal</keyword>
<keyword evidence="2 10" id="KW-0813">Transport</keyword>
<keyword evidence="6" id="KW-0408">Iron</keyword>
<sequence>MAALALCLSAGVPAAFAQQQTQTVKELQVKAGPLTTALKQLQTEAGINLIYDAAKLGSYRVSAHRYRNQPLADVLKDLLQSTGLQYTEKEGVIIIKAPEKGPLQRVPVKGNVTDENGTPLPGVSIQGGAGGAMTDDKGNFTLSADPAQDTLVLSYIGYKTARTLLHGQRELKLQLKADASMLTSVVVVGYGSTKKGDLTGAVSHVSTKDFNAGVFSSPEQLLQGKVPGLTVTRSGDPNATPSITLRGPSTLRGGEAQEPFYVIDGVPGASIQLVATSDIISIDVLKDAASTAIYGARAANGVIIVTTRRAVNGQSWVNYNAYGALEQVSKRIEMMSGDEMRKYLADNNKALAPADDDGANTDWQKEVTRTGVSHNHNLSFGGGQNNTMYSGSVNYLSNDGIMKGSSLERINVRGNLEQVAFDDRLKLNLSLSNSISTQYRIPDLVFPNMLLFMPTVNIKNADGSYKEDFSRTRDYLNPVSLIDNNEDRTKTKIMLGNVRAELKLLPGLKYNINMSMQDEQINRDIYYNHFSGLAQKNNGRATRSAFSNTKKILETYFNYDRTFGLHDVKLLAGYSWQEDRRNDGFQASNKNFVTDALGYNNLGAGNLPPGDVVDYGDEHIDIYRFISFYARANYSFNNKYLLQVSARRDGSSVFGKNNRWGIFPAVSAAWKIKEEPFMQGAAWLDDLKLRAGYGVTGNALGFGAFTAILRYNPGSWFYYNGGLITSIGPSQNPNPDLKWESTSMANIGLDFAILKGRLGGSIDVYNKRTQDLIWTYNVPASQYLVPQLLANVGKMNNKGIELQLNAMIIQHRLFRWQSNLNLAHNKNNIVSLSNNDLKLSLIRTAYLGGKGQTSFWSQQVMENEALGAFYLLKYMGKDKDGNSQFQKADGSLTITPGTDDLYYAGSAQPKLQYGWNNTFSYGNFDLNIFVRGVIGNKILNGTLASLNNPTDAANYNIAKFALQEPSTDNNAFYRSDRFLESGSYLRLDNATLGYSVPMHNRFIKALRIYATANNLFVITNYRGIDPEVPLGGLEPGIDNNNYYPKTRSYLLGLNVNF</sequence>
<proteinExistence type="inferred from homology"/>
<keyword evidence="9 10" id="KW-0998">Cell outer membrane</keyword>